<keyword evidence="9" id="KW-1185">Reference proteome</keyword>
<sequence>MLLGLIGVTAFGLTLPATRFVVPYLDPLFIGPGRAALAALFAALILLLTRQRWPSRHQLMRLALVALCVVVGFPLFSALAMERVPAAHGGVVLGVLPLATALAGRLIAHERPSAGFWLVAGLGAVLVVGYAVSEGLGRVGMGDLSLLGALVVTAVGYAAGGQLSKTLGGWQVICWALVLGLPVVLLPALIWAPIWAVDGQLALDWGRAAAIPAQVWLVFLYLALVSQLIGFFFWNAGLALGGIARVGQTQLLQPFITIAASAWLLHESIDGKTLIVAALVVVTVAIGRRMSVAVPDPPEGPGWGRRDNGR</sequence>
<dbReference type="InterPro" id="IPR050638">
    <property type="entry name" value="AA-Vitamin_Transporters"/>
</dbReference>
<dbReference type="InterPro" id="IPR000620">
    <property type="entry name" value="EamA_dom"/>
</dbReference>
<evidence type="ECO:0000256" key="1">
    <source>
        <dbReference type="ARBA" id="ARBA00004141"/>
    </source>
</evidence>
<feature type="transmembrane region" description="Helical" evidence="6">
    <location>
        <begin position="60"/>
        <end position="80"/>
    </location>
</feature>
<keyword evidence="5 6" id="KW-0472">Membrane</keyword>
<dbReference type="AlphaFoldDB" id="A0AAJ0U3J7"/>
<feature type="transmembrane region" description="Helical" evidence="6">
    <location>
        <begin position="114"/>
        <end position="132"/>
    </location>
</feature>
<evidence type="ECO:0000256" key="2">
    <source>
        <dbReference type="ARBA" id="ARBA00007362"/>
    </source>
</evidence>
<feature type="domain" description="EamA" evidence="7">
    <location>
        <begin position="2"/>
        <end position="125"/>
    </location>
</feature>
<evidence type="ECO:0000313" key="8">
    <source>
        <dbReference type="EMBL" id="MBK1704185.1"/>
    </source>
</evidence>
<feature type="transmembrane region" description="Helical" evidence="6">
    <location>
        <begin position="29"/>
        <end position="48"/>
    </location>
</feature>
<evidence type="ECO:0000256" key="3">
    <source>
        <dbReference type="ARBA" id="ARBA00022692"/>
    </source>
</evidence>
<accession>A0AAJ0U3J7</accession>
<dbReference type="PANTHER" id="PTHR32322:SF2">
    <property type="entry name" value="EAMA DOMAIN-CONTAINING PROTEIN"/>
    <property type="match status" value="1"/>
</dbReference>
<evidence type="ECO:0000256" key="4">
    <source>
        <dbReference type="ARBA" id="ARBA00022989"/>
    </source>
</evidence>
<comment type="similarity">
    <text evidence="2">Belongs to the EamA transporter family.</text>
</comment>
<feature type="transmembrane region" description="Helical" evidence="6">
    <location>
        <begin position="86"/>
        <end position="107"/>
    </location>
</feature>
<name>A0AAJ0U3J7_9GAMM</name>
<dbReference type="GO" id="GO:0016020">
    <property type="term" value="C:membrane"/>
    <property type="evidence" value="ECO:0007669"/>
    <property type="project" value="UniProtKB-SubCell"/>
</dbReference>
<proteinExistence type="inferred from homology"/>
<comment type="caution">
    <text evidence="8">The sequence shown here is derived from an EMBL/GenBank/DDBJ whole genome shotgun (WGS) entry which is preliminary data.</text>
</comment>
<dbReference type="InterPro" id="IPR037185">
    <property type="entry name" value="EmrE-like"/>
</dbReference>
<feature type="transmembrane region" description="Helical" evidence="6">
    <location>
        <begin position="172"/>
        <end position="195"/>
    </location>
</feature>
<feature type="transmembrane region" description="Helical" evidence="6">
    <location>
        <begin position="215"/>
        <end position="234"/>
    </location>
</feature>
<gene>
    <name evidence="8" type="ORF">CKO40_06390</name>
</gene>
<dbReference type="Proteomes" id="UP001296776">
    <property type="component" value="Unassembled WGS sequence"/>
</dbReference>
<evidence type="ECO:0000259" key="7">
    <source>
        <dbReference type="Pfam" id="PF00892"/>
    </source>
</evidence>
<dbReference type="RefSeq" id="WP_200345357.1">
    <property type="nucleotide sequence ID" value="NZ_NRSJ01000007.1"/>
</dbReference>
<reference evidence="8" key="1">
    <citation type="submission" date="2017-08" db="EMBL/GenBank/DDBJ databases">
        <authorList>
            <person name="Imhoff J.F."/>
            <person name="Rahn T."/>
            <person name="Kuenzel S."/>
            <person name="Neulinger S.C."/>
        </authorList>
    </citation>
    <scope>NUCLEOTIDE SEQUENCE</scope>
    <source>
        <strain evidence="8">DSM 11080</strain>
    </source>
</reference>
<keyword evidence="4 6" id="KW-1133">Transmembrane helix</keyword>
<feature type="domain" description="EamA" evidence="7">
    <location>
        <begin position="141"/>
        <end position="285"/>
    </location>
</feature>
<dbReference type="EMBL" id="NRSJ01000007">
    <property type="protein sequence ID" value="MBK1704185.1"/>
    <property type="molecule type" value="Genomic_DNA"/>
</dbReference>
<organism evidence="8 9">
    <name type="scientific">Halochromatium glycolicum</name>
    <dbReference type="NCBI Taxonomy" id="85075"/>
    <lineage>
        <taxon>Bacteria</taxon>
        <taxon>Pseudomonadati</taxon>
        <taxon>Pseudomonadota</taxon>
        <taxon>Gammaproteobacteria</taxon>
        <taxon>Chromatiales</taxon>
        <taxon>Chromatiaceae</taxon>
        <taxon>Halochromatium</taxon>
    </lineage>
</organism>
<dbReference type="Pfam" id="PF00892">
    <property type="entry name" value="EamA"/>
    <property type="match status" value="2"/>
</dbReference>
<comment type="subcellular location">
    <subcellularLocation>
        <location evidence="1">Membrane</location>
        <topology evidence="1">Multi-pass membrane protein</topology>
    </subcellularLocation>
</comment>
<dbReference type="SUPFAM" id="SSF103481">
    <property type="entry name" value="Multidrug resistance efflux transporter EmrE"/>
    <property type="match status" value="2"/>
</dbReference>
<keyword evidence="3 6" id="KW-0812">Transmembrane</keyword>
<protein>
    <submittedName>
        <fullName evidence="8">EamA family transporter</fullName>
    </submittedName>
</protein>
<evidence type="ECO:0000256" key="6">
    <source>
        <dbReference type="SAM" id="Phobius"/>
    </source>
</evidence>
<evidence type="ECO:0000313" key="9">
    <source>
        <dbReference type="Proteomes" id="UP001296776"/>
    </source>
</evidence>
<reference evidence="8" key="2">
    <citation type="journal article" date="2020" name="Microorganisms">
        <title>Osmotic Adaptation and Compatible Solute Biosynthesis of Phototrophic Bacteria as Revealed from Genome Analyses.</title>
        <authorList>
            <person name="Imhoff J.F."/>
            <person name="Rahn T."/>
            <person name="Kunzel S."/>
            <person name="Keller A."/>
            <person name="Neulinger S.C."/>
        </authorList>
    </citation>
    <scope>NUCLEOTIDE SEQUENCE</scope>
    <source>
        <strain evidence="8">DSM 11080</strain>
    </source>
</reference>
<dbReference type="PANTHER" id="PTHR32322">
    <property type="entry name" value="INNER MEMBRANE TRANSPORTER"/>
    <property type="match status" value="1"/>
</dbReference>
<feature type="transmembrane region" description="Helical" evidence="6">
    <location>
        <begin position="144"/>
        <end position="160"/>
    </location>
</feature>
<evidence type="ECO:0000256" key="5">
    <source>
        <dbReference type="ARBA" id="ARBA00023136"/>
    </source>
</evidence>